<dbReference type="SUPFAM" id="SSF47794">
    <property type="entry name" value="Rad51 N-terminal domain-like"/>
    <property type="match status" value="1"/>
</dbReference>
<protein>
    <submittedName>
        <fullName evidence="5">Daunorubicin C-13 ketoreductase</fullName>
    </submittedName>
</protein>
<dbReference type="InParanoid" id="A0A554N8N1"/>
<dbReference type="PANTHER" id="PTHR43157:SF31">
    <property type="entry name" value="PHOSPHATIDYLINOSITOL-GLYCAN BIOSYNTHESIS CLASS F PROTEIN"/>
    <property type="match status" value="1"/>
</dbReference>
<proteinExistence type="inferred from homology"/>
<evidence type="ECO:0000259" key="4">
    <source>
        <dbReference type="SMART" id="SM00278"/>
    </source>
</evidence>
<dbReference type="SUPFAM" id="SSF51735">
    <property type="entry name" value="NAD(P)-binding Rossmann-fold domains"/>
    <property type="match status" value="1"/>
</dbReference>
<sequence>MELPDLSGRTILVTGATSGVGRDGAVRLGARGARVLVHGRDAERGQETVAAVEAAGGEASFHPADFTDLDAVRDLAAAVDETTDGLDALCNNAGLYTTDRESTEQGFGTIFGVNHVAPYVLTRELAAHLNEGARVVNTASVAHRFASLDLDMVRRKRALTGPAVERYCESKLCNVLFTRALARRLGDATATCFHPGNIPGSNFAREVPFPLSLGVELVSKLPSIPGLVDSVEDGGRALAHLAAAPEVAGITGEYFDQREPAAAAAAAKNDEQARALWDLTADLVGIPPELPEGPATRGADRDGRASHGVRIDVTDAAEAEPTDTADGDDGQAAVEVAVTDATGGNGADDSPAAADRDLTDLDGVGPTTAEALRAAGFETVAAVRAATMEELTAADGVGPARAQRIKTDAGED</sequence>
<keyword evidence="6" id="KW-1185">Reference proteome</keyword>
<gene>
    <name evidence="5" type="ORF">DP107_11330</name>
</gene>
<dbReference type="Pfam" id="PF00106">
    <property type="entry name" value="adh_short"/>
    <property type="match status" value="1"/>
</dbReference>
<organism evidence="5 6">
    <name type="scientific">Haloglomus irregulare</name>
    <dbReference type="NCBI Taxonomy" id="2234134"/>
    <lineage>
        <taxon>Archaea</taxon>
        <taxon>Methanobacteriati</taxon>
        <taxon>Methanobacteriota</taxon>
        <taxon>Stenosarchaea group</taxon>
        <taxon>Halobacteria</taxon>
        <taxon>Halobacteriales</taxon>
        <taxon>Natronomonadaceae</taxon>
        <taxon>Haloglomus</taxon>
    </lineage>
</organism>
<dbReference type="PANTHER" id="PTHR43157">
    <property type="entry name" value="PHOSPHATIDYLINOSITOL-GLYCAN BIOSYNTHESIS CLASS F PROTEIN-RELATED"/>
    <property type="match status" value="1"/>
</dbReference>
<dbReference type="Proteomes" id="UP000319894">
    <property type="component" value="Unassembled WGS sequence"/>
</dbReference>
<dbReference type="InterPro" id="IPR003583">
    <property type="entry name" value="Hlx-hairpin-Hlx_DNA-bd_motif"/>
</dbReference>
<evidence type="ECO:0000256" key="1">
    <source>
        <dbReference type="ARBA" id="ARBA00023002"/>
    </source>
</evidence>
<evidence type="ECO:0000313" key="6">
    <source>
        <dbReference type="Proteomes" id="UP000319894"/>
    </source>
</evidence>
<name>A0A554N8N1_9EURY</name>
<dbReference type="RefSeq" id="WP_144262274.1">
    <property type="nucleotide sequence ID" value="NZ_QMDX01000006.1"/>
</dbReference>
<evidence type="ECO:0000256" key="3">
    <source>
        <dbReference type="SAM" id="MobiDB-lite"/>
    </source>
</evidence>
<dbReference type="OrthoDB" id="10454at2157"/>
<feature type="domain" description="Helix-hairpin-helix DNA-binding motif class 1" evidence="4">
    <location>
        <begin position="356"/>
        <end position="375"/>
    </location>
</feature>
<dbReference type="SMART" id="SM00278">
    <property type="entry name" value="HhH1"/>
    <property type="match status" value="2"/>
</dbReference>
<keyword evidence="1" id="KW-0560">Oxidoreductase</keyword>
<comment type="caution">
    <text evidence="5">The sequence shown here is derived from an EMBL/GenBank/DDBJ whole genome shotgun (WGS) entry which is preliminary data.</text>
</comment>
<feature type="compositionally biased region" description="Basic and acidic residues" evidence="3">
    <location>
        <begin position="298"/>
        <end position="307"/>
    </location>
</feature>
<dbReference type="Pfam" id="PF14520">
    <property type="entry name" value="HHH_5"/>
    <property type="match status" value="1"/>
</dbReference>
<accession>A0A554N8N1</accession>
<dbReference type="Gene3D" id="3.40.50.720">
    <property type="entry name" value="NAD(P)-binding Rossmann-like Domain"/>
    <property type="match status" value="1"/>
</dbReference>
<feature type="domain" description="Helix-hairpin-helix DNA-binding motif class 1" evidence="4">
    <location>
        <begin position="389"/>
        <end position="408"/>
    </location>
</feature>
<evidence type="ECO:0000256" key="2">
    <source>
        <dbReference type="RuleBase" id="RU000363"/>
    </source>
</evidence>
<dbReference type="GO" id="GO:0016491">
    <property type="term" value="F:oxidoreductase activity"/>
    <property type="evidence" value="ECO:0007669"/>
    <property type="project" value="UniProtKB-KW"/>
</dbReference>
<dbReference type="AlphaFoldDB" id="A0A554N8N1"/>
<reference evidence="5 6" key="1">
    <citation type="submission" date="2018-06" db="EMBL/GenBank/DDBJ databases">
        <title>Natronomonas sp. F16-60 a new haloarchaeon isolated from a solar saltern of Isla Cristina, Huelva, Spain.</title>
        <authorList>
            <person name="Duran-Viseras A."/>
            <person name="Sanchez-Porro C."/>
            <person name="Ventosa A."/>
        </authorList>
    </citation>
    <scope>NUCLEOTIDE SEQUENCE [LARGE SCALE GENOMIC DNA]</scope>
    <source>
        <strain evidence="5 6">F16-60</strain>
    </source>
</reference>
<dbReference type="PRINTS" id="PR00081">
    <property type="entry name" value="GDHRDH"/>
</dbReference>
<dbReference type="InterPro" id="IPR002347">
    <property type="entry name" value="SDR_fam"/>
</dbReference>
<feature type="region of interest" description="Disordered" evidence="3">
    <location>
        <begin position="286"/>
        <end position="307"/>
    </location>
</feature>
<dbReference type="InterPro" id="IPR010995">
    <property type="entry name" value="DNA_repair_Rad51/TF_NusA_a-hlx"/>
</dbReference>
<dbReference type="InterPro" id="IPR036291">
    <property type="entry name" value="NAD(P)-bd_dom_sf"/>
</dbReference>
<dbReference type="GO" id="GO:0006281">
    <property type="term" value="P:DNA repair"/>
    <property type="evidence" value="ECO:0007669"/>
    <property type="project" value="InterPro"/>
</dbReference>
<dbReference type="EMBL" id="QMDX01000006">
    <property type="protein sequence ID" value="TSD13751.1"/>
    <property type="molecule type" value="Genomic_DNA"/>
</dbReference>
<feature type="region of interest" description="Disordered" evidence="3">
    <location>
        <begin position="340"/>
        <end position="364"/>
    </location>
</feature>
<dbReference type="PRINTS" id="PR00080">
    <property type="entry name" value="SDRFAMILY"/>
</dbReference>
<evidence type="ECO:0000313" key="5">
    <source>
        <dbReference type="EMBL" id="TSD13751.1"/>
    </source>
</evidence>
<dbReference type="Gene3D" id="1.10.150.20">
    <property type="entry name" value="5' to 3' exonuclease, C-terminal subdomain"/>
    <property type="match status" value="1"/>
</dbReference>
<dbReference type="GO" id="GO:0000166">
    <property type="term" value="F:nucleotide binding"/>
    <property type="evidence" value="ECO:0007669"/>
    <property type="project" value="InterPro"/>
</dbReference>
<comment type="similarity">
    <text evidence="2">Belongs to the short-chain dehydrogenases/reductases (SDR) family.</text>
</comment>
<dbReference type="GO" id="GO:0003677">
    <property type="term" value="F:DNA binding"/>
    <property type="evidence" value="ECO:0007669"/>
    <property type="project" value="InterPro"/>
</dbReference>